<accession>A0A7X0RIP8</accession>
<dbReference type="InterPro" id="IPR041581">
    <property type="entry name" value="Glyoxalase_6"/>
</dbReference>
<dbReference type="RefSeq" id="WP_185254071.1">
    <property type="nucleotide sequence ID" value="NZ_JACKXE010000001.1"/>
</dbReference>
<dbReference type="PANTHER" id="PTHR35908">
    <property type="entry name" value="HYPOTHETICAL FUSION PROTEIN"/>
    <property type="match status" value="1"/>
</dbReference>
<organism evidence="2 3">
    <name type="scientific">Nocardioides luti</name>
    <dbReference type="NCBI Taxonomy" id="2761101"/>
    <lineage>
        <taxon>Bacteria</taxon>
        <taxon>Bacillati</taxon>
        <taxon>Actinomycetota</taxon>
        <taxon>Actinomycetes</taxon>
        <taxon>Propionibacteriales</taxon>
        <taxon>Nocardioidaceae</taxon>
        <taxon>Nocardioides</taxon>
    </lineage>
</organism>
<proteinExistence type="predicted"/>
<reference evidence="2 3" key="1">
    <citation type="submission" date="2020-08" db="EMBL/GenBank/DDBJ databases">
        <authorList>
            <person name="Seo M.-J."/>
        </authorList>
    </citation>
    <scope>NUCLEOTIDE SEQUENCE [LARGE SCALE GENOMIC DNA]</scope>
    <source>
        <strain evidence="2 3">KIGAM211</strain>
    </source>
</reference>
<evidence type="ECO:0000313" key="2">
    <source>
        <dbReference type="EMBL" id="MBB6629079.1"/>
    </source>
</evidence>
<sequence length="133" mass="14623">MGLRWYSTVLDCRDVVAQGRWWAETLGWQVVHASDDEVVLVPAHVTPELVRDTPWEQVGPGLVLVPVAEGKQVKNRLHLDLAPHTSDDRDALVAGLVARGATLAQVGQPVDAPWTVLLDPEGNEFCVLSSRER</sequence>
<dbReference type="SUPFAM" id="SSF54593">
    <property type="entry name" value="Glyoxalase/Bleomycin resistance protein/Dihydroxybiphenyl dioxygenase"/>
    <property type="match status" value="1"/>
</dbReference>
<dbReference type="Gene3D" id="3.10.180.10">
    <property type="entry name" value="2,3-Dihydroxybiphenyl 1,2-Dioxygenase, domain 1"/>
    <property type="match status" value="1"/>
</dbReference>
<keyword evidence="3" id="KW-1185">Reference proteome</keyword>
<dbReference type="AlphaFoldDB" id="A0A7X0RIP8"/>
<evidence type="ECO:0000313" key="3">
    <source>
        <dbReference type="Proteomes" id="UP000523955"/>
    </source>
</evidence>
<comment type="caution">
    <text evidence="2">The sequence shown here is derived from an EMBL/GenBank/DDBJ whole genome shotgun (WGS) entry which is preliminary data.</text>
</comment>
<dbReference type="PANTHER" id="PTHR35908:SF1">
    <property type="entry name" value="CONSERVED PROTEIN"/>
    <property type="match status" value="1"/>
</dbReference>
<dbReference type="CDD" id="cd06587">
    <property type="entry name" value="VOC"/>
    <property type="match status" value="1"/>
</dbReference>
<dbReference type="Pfam" id="PF18029">
    <property type="entry name" value="Glyoxalase_6"/>
    <property type="match status" value="1"/>
</dbReference>
<evidence type="ECO:0000259" key="1">
    <source>
        <dbReference type="Pfam" id="PF18029"/>
    </source>
</evidence>
<dbReference type="Proteomes" id="UP000523955">
    <property type="component" value="Unassembled WGS sequence"/>
</dbReference>
<feature type="domain" description="Glyoxalase-like" evidence="1">
    <location>
        <begin position="8"/>
        <end position="128"/>
    </location>
</feature>
<protein>
    <submittedName>
        <fullName evidence="2">VOC family protein</fullName>
    </submittedName>
</protein>
<dbReference type="InterPro" id="IPR029068">
    <property type="entry name" value="Glyas_Bleomycin-R_OHBP_Dase"/>
</dbReference>
<dbReference type="EMBL" id="JACKXE010000001">
    <property type="protein sequence ID" value="MBB6629079.1"/>
    <property type="molecule type" value="Genomic_DNA"/>
</dbReference>
<name>A0A7X0RIP8_9ACTN</name>
<gene>
    <name evidence="2" type="ORF">H5V45_17260</name>
</gene>